<sequence length="417" mass="42808">MFSLRRRRQNQGAADPIGLARVPAEAIVAPAVTAPVSAAPKPPAAPAASRAWLPLLARLSASASDAGVSIGWMTHDASGTAEQARLIAAASEELAATTGEIAARSSSAAETAETARAGIATCVGDLQRASDGMRGIEEGTEEIGSRLDSFSAAALRIEEMAGTIAAISAQTNLLALNATIEAARAGEAGRGFAVVAAEVKTLSAQTAKATDEIRARVNGLREEMAAMQAAVTRSRSAVETGAAAMVRANARVEAESGAVATVAAQMRDASEIMTQQIQATGDIARNVGQIAQGTDKARREIGDALAQLEQIEDLSRTLLDQQEREGADLLVARIPADCAAWRRAMAATLVGMRSADAPPPGIPADPARPAAVEAPLAQAREQAAALARHVRSQAWDDATKAFMAFEAAVAEARAAAG</sequence>
<dbReference type="InterPro" id="IPR004089">
    <property type="entry name" value="MCPsignal_dom"/>
</dbReference>
<dbReference type="GO" id="GO:0016020">
    <property type="term" value="C:membrane"/>
    <property type="evidence" value="ECO:0007669"/>
    <property type="project" value="InterPro"/>
</dbReference>
<dbReference type="AlphaFoldDB" id="A0A6B9FM10"/>
<gene>
    <name evidence="5" type="ORF">MMSR116_09955</name>
</gene>
<dbReference type="PRINTS" id="PR00260">
    <property type="entry name" value="CHEMTRNSDUCR"/>
</dbReference>
<evidence type="ECO:0000256" key="3">
    <source>
        <dbReference type="PROSITE-ProRule" id="PRU00284"/>
    </source>
</evidence>
<dbReference type="Pfam" id="PF00015">
    <property type="entry name" value="MCPsignal"/>
    <property type="match status" value="1"/>
</dbReference>
<keyword evidence="1 3" id="KW-0807">Transducer</keyword>
<dbReference type="OrthoDB" id="4514964at2"/>
<evidence type="ECO:0000259" key="4">
    <source>
        <dbReference type="PROSITE" id="PS50111"/>
    </source>
</evidence>
<dbReference type="Proteomes" id="UP000012488">
    <property type="component" value="Chromosome"/>
</dbReference>
<dbReference type="RefSeq" id="WP_010684956.1">
    <property type="nucleotide sequence ID" value="NZ_CP043538.1"/>
</dbReference>
<comment type="similarity">
    <text evidence="2">Belongs to the methyl-accepting chemotaxis (MCP) protein family.</text>
</comment>
<organism evidence="5 6">
    <name type="scientific">Methylobacterium mesophilicum SR1.6/6</name>
    <dbReference type="NCBI Taxonomy" id="908290"/>
    <lineage>
        <taxon>Bacteria</taxon>
        <taxon>Pseudomonadati</taxon>
        <taxon>Pseudomonadota</taxon>
        <taxon>Alphaproteobacteria</taxon>
        <taxon>Hyphomicrobiales</taxon>
        <taxon>Methylobacteriaceae</taxon>
        <taxon>Methylobacterium</taxon>
    </lineage>
</organism>
<evidence type="ECO:0000256" key="1">
    <source>
        <dbReference type="ARBA" id="ARBA00023224"/>
    </source>
</evidence>
<dbReference type="GO" id="GO:0007165">
    <property type="term" value="P:signal transduction"/>
    <property type="evidence" value="ECO:0007669"/>
    <property type="project" value="UniProtKB-KW"/>
</dbReference>
<dbReference type="GO" id="GO:0004888">
    <property type="term" value="F:transmembrane signaling receptor activity"/>
    <property type="evidence" value="ECO:0007669"/>
    <property type="project" value="InterPro"/>
</dbReference>
<feature type="domain" description="Methyl-accepting transducer" evidence="4">
    <location>
        <begin position="55"/>
        <end position="291"/>
    </location>
</feature>
<dbReference type="GO" id="GO:0006935">
    <property type="term" value="P:chemotaxis"/>
    <property type="evidence" value="ECO:0007669"/>
    <property type="project" value="InterPro"/>
</dbReference>
<dbReference type="KEGG" id="mmes:MMSR116_09955"/>
<proteinExistence type="inferred from homology"/>
<dbReference type="PROSITE" id="PS50111">
    <property type="entry name" value="CHEMOTAXIS_TRANSDUC_2"/>
    <property type="match status" value="1"/>
</dbReference>
<dbReference type="Gene3D" id="1.10.287.950">
    <property type="entry name" value="Methyl-accepting chemotaxis protein"/>
    <property type="match status" value="1"/>
</dbReference>
<evidence type="ECO:0000313" key="6">
    <source>
        <dbReference type="Proteomes" id="UP000012488"/>
    </source>
</evidence>
<name>A0A6B9FM10_9HYPH</name>
<dbReference type="SMART" id="SM00283">
    <property type="entry name" value="MA"/>
    <property type="match status" value="1"/>
</dbReference>
<reference evidence="5 6" key="1">
    <citation type="journal article" date="2012" name="Genet. Mol. Biol.">
        <title>Analysis of 16S rRNA and mxaF genes revealing insights into Methylobacterium niche-specific plant association.</title>
        <authorList>
            <person name="Dourado M.N."/>
            <person name="Andreote F.D."/>
            <person name="Dini-Andreote F."/>
            <person name="Conti R."/>
            <person name="Araujo J.M."/>
            <person name="Araujo W.L."/>
        </authorList>
    </citation>
    <scope>NUCLEOTIDE SEQUENCE [LARGE SCALE GENOMIC DNA]</scope>
    <source>
        <strain evidence="5 6">SR1.6/6</strain>
    </source>
</reference>
<protein>
    <submittedName>
        <fullName evidence="5">Chemotaxis protein</fullName>
    </submittedName>
</protein>
<dbReference type="EMBL" id="CP043538">
    <property type="protein sequence ID" value="QGY02165.1"/>
    <property type="molecule type" value="Genomic_DNA"/>
</dbReference>
<dbReference type="SUPFAM" id="SSF58104">
    <property type="entry name" value="Methyl-accepting chemotaxis protein (MCP) signaling domain"/>
    <property type="match status" value="1"/>
</dbReference>
<dbReference type="PANTHER" id="PTHR32089">
    <property type="entry name" value="METHYL-ACCEPTING CHEMOTAXIS PROTEIN MCPB"/>
    <property type="match status" value="1"/>
</dbReference>
<dbReference type="InterPro" id="IPR004090">
    <property type="entry name" value="Chemotax_Me-accpt_rcpt"/>
</dbReference>
<reference evidence="5 6" key="2">
    <citation type="journal article" date="2013" name="Genome Announc.">
        <title>Draft Genome Sequence of Methylobacterium mesophilicum Strain SR1.6/6, Isolated from Citrus sinensis.</title>
        <authorList>
            <person name="Marinho Almeida D."/>
            <person name="Dini-Andreote F."/>
            <person name="Camargo Neves A.A."/>
            <person name="Juca Ramos R.T."/>
            <person name="Andreote F.D."/>
            <person name="Carneiro A.R."/>
            <person name="Oliveira de Souza Lima A."/>
            <person name="Caracciolo Gomes de Sa P.H."/>
            <person name="Ribeiro Barbosa M.S."/>
            <person name="Araujo W.L."/>
            <person name="Silva A."/>
        </authorList>
    </citation>
    <scope>NUCLEOTIDE SEQUENCE [LARGE SCALE GENOMIC DNA]</scope>
    <source>
        <strain evidence="5 6">SR1.6/6</strain>
    </source>
</reference>
<dbReference type="PANTHER" id="PTHR32089:SF112">
    <property type="entry name" value="LYSOZYME-LIKE PROTEIN-RELATED"/>
    <property type="match status" value="1"/>
</dbReference>
<accession>A0A6B9FM10</accession>
<evidence type="ECO:0000256" key="2">
    <source>
        <dbReference type="ARBA" id="ARBA00029447"/>
    </source>
</evidence>
<evidence type="ECO:0000313" key="5">
    <source>
        <dbReference type="EMBL" id="QGY02165.1"/>
    </source>
</evidence>